<dbReference type="EMBL" id="CP060123">
    <property type="protein sequence ID" value="QNG49480.1"/>
    <property type="molecule type" value="Genomic_DNA"/>
</dbReference>
<evidence type="ECO:0000313" key="3">
    <source>
        <dbReference type="Proteomes" id="UP000515377"/>
    </source>
</evidence>
<reference evidence="2 3" key="1">
    <citation type="submission" date="2020-07" db="EMBL/GenBank/DDBJ databases">
        <title>Whole genome sequence of Sphingobium yanoikuyae A3.</title>
        <authorList>
            <person name="Han S.-S."/>
        </authorList>
    </citation>
    <scope>NUCLEOTIDE SEQUENCE [LARGE SCALE GENOMIC DNA]</scope>
    <source>
        <strain evidence="2 3">A3</strain>
        <plasmid evidence="2 3">unnamed1</plasmid>
    </source>
</reference>
<accession>A0A9X7YG79</accession>
<gene>
    <name evidence="2" type="ORF">H3V42_32140</name>
</gene>
<evidence type="ECO:0000313" key="2">
    <source>
        <dbReference type="EMBL" id="QNG49480.1"/>
    </source>
</evidence>
<protein>
    <submittedName>
        <fullName evidence="2">Uncharacterized protein</fullName>
    </submittedName>
</protein>
<feature type="compositionally biased region" description="Polar residues" evidence="1">
    <location>
        <begin position="408"/>
        <end position="420"/>
    </location>
</feature>
<dbReference type="AlphaFoldDB" id="A0A9X7YG79"/>
<keyword evidence="2" id="KW-0614">Plasmid</keyword>
<dbReference type="Proteomes" id="UP000515377">
    <property type="component" value="Plasmid unnamed1"/>
</dbReference>
<proteinExistence type="predicted"/>
<feature type="region of interest" description="Disordered" evidence="1">
    <location>
        <begin position="408"/>
        <end position="433"/>
    </location>
</feature>
<feature type="region of interest" description="Disordered" evidence="1">
    <location>
        <begin position="76"/>
        <end position="97"/>
    </location>
</feature>
<feature type="region of interest" description="Disordered" evidence="1">
    <location>
        <begin position="353"/>
        <end position="374"/>
    </location>
</feature>
<organism evidence="2 3">
    <name type="scientific">Sphingobium yanoikuyae</name>
    <name type="common">Sphingomonas yanoikuyae</name>
    <dbReference type="NCBI Taxonomy" id="13690"/>
    <lineage>
        <taxon>Bacteria</taxon>
        <taxon>Pseudomonadati</taxon>
        <taxon>Pseudomonadota</taxon>
        <taxon>Alphaproteobacteria</taxon>
        <taxon>Sphingomonadales</taxon>
        <taxon>Sphingomonadaceae</taxon>
        <taxon>Sphingobium</taxon>
    </lineage>
</organism>
<geneLocation type="plasmid" evidence="2 3">
    <name>unnamed1</name>
</geneLocation>
<evidence type="ECO:0000256" key="1">
    <source>
        <dbReference type="SAM" id="MobiDB-lite"/>
    </source>
</evidence>
<name>A0A9X7YG79_SPHYA</name>
<sequence>MAMPSHCRCTLRLASADRTAHHSRAGSLASRPRLRVSRSLRIDRRGTHRAWRTAARSGSLAGAAMPSHRLRTRCASRRPGTASMTADRHGSLASRRPLRVARSLRLASADRTAHNSRAGSLASRPRLRVSRSLRIDRRGTHRAWHTATRSGSLAGAAMPSHRLRTRCASRGPGTASMTADRHGSLASRRSLRIARSLRLAGADRTAHNSRAGSLASRPRLRVSRSLRIDRRGTHRAWRTAARSGSLAGAAMPSHRLRTRCASLGPGTPSMTVARHGSLASRRSLRIARSLRLAGADRTAHHSRAGSLASRPHLRVSRSLRIERRGTHRAWHTAARSGSLAGAAMPSHRLRTRCASRGPGTPSMTADRHGSLASRRPLRVARSLRLASADRTAHHQRTRCRDAGSITVLRTDNPEPTSATLTGRRAGGSGMRFQSGDKPMSITFSLAVQQRAVAKPAIITARQLAAFRAFARERGELIEDDDDDPLVSASFEARVCPWSLASICALFDHDEAVIAVVEEAQFRGLTIRFWRDDATRSIRMCVGSSPDGAAEIDLSNQNGYAVLEAMGLGTEACGDIPLDDLRARLGKPDIRKAMTDNGLHSYLDRLDRIAATSTVADDVRMVWG</sequence>